<dbReference type="PANTHER" id="PTHR10773:SF19">
    <property type="match status" value="1"/>
</dbReference>
<sequence>MLFTGKTILKIKWVIENNLIVNNHTEGVKDRIEILTEFFNDLPKIESHYCRARSSKFCLELVFESKSGLDKFYKSWCHEKSYTPVSDTLFSHIFNDMNLSLFKPKKEECDVCVEYHTENVSEENYVLHQFKKTESREAKEKNKIHNNRVFCMGVQAVILSPKSNTSALYFKMKLITHNFAVYDMKTTGYSFLWLEAESVCDIDYASIICYFLKDYVVNQLENDQVILYSDGCTSQNRNAFQCVE</sequence>
<dbReference type="PANTHER" id="PTHR10773">
    <property type="entry name" value="DNA-DIRECTED RNA POLYMERASES I, II, AND III SUBUNIT RPABC2"/>
    <property type="match status" value="1"/>
</dbReference>
<keyword evidence="2" id="KW-1185">Reference proteome</keyword>
<gene>
    <name evidence="1" type="ORF">PSYICH_LOCUS5112</name>
</gene>
<organism evidence="1 2">
    <name type="scientific">Psylliodes chrysocephalus</name>
    <dbReference type="NCBI Taxonomy" id="3402493"/>
    <lineage>
        <taxon>Eukaryota</taxon>
        <taxon>Metazoa</taxon>
        <taxon>Ecdysozoa</taxon>
        <taxon>Arthropoda</taxon>
        <taxon>Hexapoda</taxon>
        <taxon>Insecta</taxon>
        <taxon>Pterygota</taxon>
        <taxon>Neoptera</taxon>
        <taxon>Endopterygota</taxon>
        <taxon>Coleoptera</taxon>
        <taxon>Polyphaga</taxon>
        <taxon>Cucujiformia</taxon>
        <taxon>Chrysomeloidea</taxon>
        <taxon>Chrysomelidae</taxon>
        <taxon>Galerucinae</taxon>
        <taxon>Alticini</taxon>
        <taxon>Psylliodes</taxon>
    </lineage>
</organism>
<dbReference type="OrthoDB" id="6772076at2759"/>
<name>A0A9P0GBX1_9CUCU</name>
<proteinExistence type="predicted"/>
<evidence type="ECO:0000313" key="2">
    <source>
        <dbReference type="Proteomes" id="UP001153636"/>
    </source>
</evidence>
<evidence type="ECO:0000313" key="1">
    <source>
        <dbReference type="EMBL" id="CAH1104240.1"/>
    </source>
</evidence>
<reference evidence="1" key="1">
    <citation type="submission" date="2022-01" db="EMBL/GenBank/DDBJ databases">
        <authorList>
            <person name="King R."/>
        </authorList>
    </citation>
    <scope>NUCLEOTIDE SEQUENCE</scope>
</reference>
<dbReference type="Proteomes" id="UP001153636">
    <property type="component" value="Chromosome 16"/>
</dbReference>
<protein>
    <submittedName>
        <fullName evidence="1">Uncharacterized protein</fullName>
    </submittedName>
</protein>
<accession>A0A9P0GBX1</accession>
<dbReference type="AlphaFoldDB" id="A0A9P0GBX1"/>
<dbReference type="EMBL" id="OV651828">
    <property type="protein sequence ID" value="CAH1104240.1"/>
    <property type="molecule type" value="Genomic_DNA"/>
</dbReference>